<accession>A0AAV4MWP4</accession>
<gene>
    <name evidence="1" type="ORF">CEXT_28581</name>
</gene>
<proteinExistence type="predicted"/>
<reference evidence="1 2" key="1">
    <citation type="submission" date="2021-06" db="EMBL/GenBank/DDBJ databases">
        <title>Caerostris extrusa draft genome.</title>
        <authorList>
            <person name="Kono N."/>
            <person name="Arakawa K."/>
        </authorList>
    </citation>
    <scope>NUCLEOTIDE SEQUENCE [LARGE SCALE GENOMIC DNA]</scope>
</reference>
<sequence>MDGLKSLPEMHLTLLGEKKYFSSIVGQLSISGNTACQKLRLLWFRYSKRNSGTTARGVQSFRTTVLAGAHEKPLQK</sequence>
<protein>
    <submittedName>
        <fullName evidence="1">Uncharacterized protein</fullName>
    </submittedName>
</protein>
<name>A0AAV4MWP4_CAEEX</name>
<organism evidence="1 2">
    <name type="scientific">Caerostris extrusa</name>
    <name type="common">Bark spider</name>
    <name type="synonym">Caerostris bankana</name>
    <dbReference type="NCBI Taxonomy" id="172846"/>
    <lineage>
        <taxon>Eukaryota</taxon>
        <taxon>Metazoa</taxon>
        <taxon>Ecdysozoa</taxon>
        <taxon>Arthropoda</taxon>
        <taxon>Chelicerata</taxon>
        <taxon>Arachnida</taxon>
        <taxon>Araneae</taxon>
        <taxon>Araneomorphae</taxon>
        <taxon>Entelegynae</taxon>
        <taxon>Araneoidea</taxon>
        <taxon>Araneidae</taxon>
        <taxon>Caerostris</taxon>
    </lineage>
</organism>
<evidence type="ECO:0000313" key="2">
    <source>
        <dbReference type="Proteomes" id="UP001054945"/>
    </source>
</evidence>
<evidence type="ECO:0000313" key="1">
    <source>
        <dbReference type="EMBL" id="GIX75791.1"/>
    </source>
</evidence>
<dbReference type="EMBL" id="BPLR01002621">
    <property type="protein sequence ID" value="GIX75791.1"/>
    <property type="molecule type" value="Genomic_DNA"/>
</dbReference>
<comment type="caution">
    <text evidence="1">The sequence shown here is derived from an EMBL/GenBank/DDBJ whole genome shotgun (WGS) entry which is preliminary data.</text>
</comment>
<dbReference type="Proteomes" id="UP001054945">
    <property type="component" value="Unassembled WGS sequence"/>
</dbReference>
<dbReference type="AlphaFoldDB" id="A0AAV4MWP4"/>
<keyword evidence="2" id="KW-1185">Reference proteome</keyword>